<dbReference type="AlphaFoldDB" id="A0A397WAX2"/>
<dbReference type="InterPro" id="IPR001245">
    <property type="entry name" value="Ser-Thr/Tyr_kinase_cat_dom"/>
</dbReference>
<evidence type="ECO:0000313" key="3">
    <source>
        <dbReference type="Proteomes" id="UP000266673"/>
    </source>
</evidence>
<gene>
    <name evidence="2" type="ORF">C2G38_2058257</name>
</gene>
<comment type="caution">
    <text evidence="2">The sequence shown here is derived from an EMBL/GenBank/DDBJ whole genome shotgun (WGS) entry which is preliminary data.</text>
</comment>
<feature type="domain" description="Protein kinase" evidence="1">
    <location>
        <begin position="1"/>
        <end position="70"/>
    </location>
</feature>
<reference evidence="2 3" key="1">
    <citation type="submission" date="2018-06" db="EMBL/GenBank/DDBJ databases">
        <title>Comparative genomics reveals the genomic features of Rhizophagus irregularis, R. cerebriforme, R. diaphanum and Gigaspora rosea, and their symbiotic lifestyle signature.</title>
        <authorList>
            <person name="Morin E."/>
            <person name="San Clemente H."/>
            <person name="Chen E.C.H."/>
            <person name="De La Providencia I."/>
            <person name="Hainaut M."/>
            <person name="Kuo A."/>
            <person name="Kohler A."/>
            <person name="Murat C."/>
            <person name="Tang N."/>
            <person name="Roy S."/>
            <person name="Loubradou J."/>
            <person name="Henrissat B."/>
            <person name="Grigoriev I.V."/>
            <person name="Corradi N."/>
            <person name="Roux C."/>
            <person name="Martin F.M."/>
        </authorList>
    </citation>
    <scope>NUCLEOTIDE SEQUENCE [LARGE SCALE GENOMIC DNA]</scope>
    <source>
        <strain evidence="2 3">DAOM 194757</strain>
    </source>
</reference>
<dbReference type="Gene3D" id="1.10.510.10">
    <property type="entry name" value="Transferase(Phosphotransferase) domain 1"/>
    <property type="match status" value="1"/>
</dbReference>
<keyword evidence="3" id="KW-1185">Reference proteome</keyword>
<dbReference type="STRING" id="44941.A0A397WAX2"/>
<name>A0A397WAX2_9GLOM</name>
<dbReference type="EMBL" id="QKWP01000053">
    <property type="protein sequence ID" value="RIB28886.1"/>
    <property type="molecule type" value="Genomic_DNA"/>
</dbReference>
<dbReference type="OrthoDB" id="3205772at2759"/>
<dbReference type="InterPro" id="IPR011009">
    <property type="entry name" value="Kinase-like_dom_sf"/>
</dbReference>
<dbReference type="GO" id="GO:0004672">
    <property type="term" value="F:protein kinase activity"/>
    <property type="evidence" value="ECO:0007669"/>
    <property type="project" value="InterPro"/>
</dbReference>
<sequence>MLMYEIATVKPPFYDQTHDSNLLFKIGKGFRPSIPDGIPMDYVQLINLCWDNEPHNRPSVEKIRDTVDYLYCETKNSQSEIGARFSDADKICKNFENLILRSTLTQFIQVDLLVNICPNALR</sequence>
<dbReference type="PROSITE" id="PS50011">
    <property type="entry name" value="PROTEIN_KINASE_DOM"/>
    <property type="match status" value="1"/>
</dbReference>
<dbReference type="InterPro" id="IPR000719">
    <property type="entry name" value="Prot_kinase_dom"/>
</dbReference>
<evidence type="ECO:0000313" key="2">
    <source>
        <dbReference type="EMBL" id="RIB28886.1"/>
    </source>
</evidence>
<dbReference type="Proteomes" id="UP000266673">
    <property type="component" value="Unassembled WGS sequence"/>
</dbReference>
<evidence type="ECO:0000259" key="1">
    <source>
        <dbReference type="PROSITE" id="PS50011"/>
    </source>
</evidence>
<dbReference type="Pfam" id="PF07714">
    <property type="entry name" value="PK_Tyr_Ser-Thr"/>
    <property type="match status" value="1"/>
</dbReference>
<dbReference type="SUPFAM" id="SSF56112">
    <property type="entry name" value="Protein kinase-like (PK-like)"/>
    <property type="match status" value="1"/>
</dbReference>
<dbReference type="GO" id="GO:0005524">
    <property type="term" value="F:ATP binding"/>
    <property type="evidence" value="ECO:0007669"/>
    <property type="project" value="InterPro"/>
</dbReference>
<proteinExistence type="predicted"/>
<protein>
    <recommendedName>
        <fullName evidence="1">Protein kinase domain-containing protein</fullName>
    </recommendedName>
</protein>
<organism evidence="2 3">
    <name type="scientific">Gigaspora rosea</name>
    <dbReference type="NCBI Taxonomy" id="44941"/>
    <lineage>
        <taxon>Eukaryota</taxon>
        <taxon>Fungi</taxon>
        <taxon>Fungi incertae sedis</taxon>
        <taxon>Mucoromycota</taxon>
        <taxon>Glomeromycotina</taxon>
        <taxon>Glomeromycetes</taxon>
        <taxon>Diversisporales</taxon>
        <taxon>Gigasporaceae</taxon>
        <taxon>Gigaspora</taxon>
    </lineage>
</organism>
<accession>A0A397WAX2</accession>